<accession>A0A2A9NLZ2</accession>
<dbReference type="Proteomes" id="UP000242287">
    <property type="component" value="Unassembled WGS sequence"/>
</dbReference>
<gene>
    <name evidence="3" type="ORF">AMATHDRAFT_49277</name>
</gene>
<feature type="domain" description="DUF6533" evidence="2">
    <location>
        <begin position="32"/>
        <end position="67"/>
    </location>
</feature>
<keyword evidence="1" id="KW-0812">Transmembrane</keyword>
<dbReference type="AlphaFoldDB" id="A0A2A9NLZ2"/>
<dbReference type="OrthoDB" id="2745134at2759"/>
<protein>
    <recommendedName>
        <fullName evidence="2">DUF6533 domain-containing protein</fullName>
    </recommendedName>
</protein>
<organism evidence="3 4">
    <name type="scientific">Amanita thiersii Skay4041</name>
    <dbReference type="NCBI Taxonomy" id="703135"/>
    <lineage>
        <taxon>Eukaryota</taxon>
        <taxon>Fungi</taxon>
        <taxon>Dikarya</taxon>
        <taxon>Basidiomycota</taxon>
        <taxon>Agaricomycotina</taxon>
        <taxon>Agaricomycetes</taxon>
        <taxon>Agaricomycetidae</taxon>
        <taxon>Agaricales</taxon>
        <taxon>Pluteineae</taxon>
        <taxon>Amanitaceae</taxon>
        <taxon>Amanita</taxon>
    </lineage>
</organism>
<keyword evidence="4" id="KW-1185">Reference proteome</keyword>
<feature type="transmembrane region" description="Helical" evidence="1">
    <location>
        <begin position="229"/>
        <end position="249"/>
    </location>
</feature>
<reference evidence="3 4" key="1">
    <citation type="submission" date="2014-02" db="EMBL/GenBank/DDBJ databases">
        <title>Transposable element dynamics among asymbiotic and ectomycorrhizal Amanita fungi.</title>
        <authorList>
            <consortium name="DOE Joint Genome Institute"/>
            <person name="Hess J."/>
            <person name="Skrede I."/>
            <person name="Wolfe B."/>
            <person name="LaButti K."/>
            <person name="Ohm R.A."/>
            <person name="Grigoriev I.V."/>
            <person name="Pringle A."/>
        </authorList>
    </citation>
    <scope>NUCLEOTIDE SEQUENCE [LARGE SCALE GENOMIC DNA]</scope>
    <source>
        <strain evidence="3 4">SKay4041</strain>
    </source>
</reference>
<name>A0A2A9NLZ2_9AGAR</name>
<evidence type="ECO:0000256" key="1">
    <source>
        <dbReference type="SAM" id="Phobius"/>
    </source>
</evidence>
<evidence type="ECO:0000313" key="4">
    <source>
        <dbReference type="Proteomes" id="UP000242287"/>
    </source>
</evidence>
<dbReference type="InterPro" id="IPR045340">
    <property type="entry name" value="DUF6533"/>
</dbReference>
<feature type="transmembrane region" description="Helical" evidence="1">
    <location>
        <begin position="139"/>
        <end position="164"/>
    </location>
</feature>
<proteinExistence type="predicted"/>
<sequence>MINNTPRMFSYLYSFSIAIPQHKMLTNTTQQFFDYLLTLNSEITLIWKSDWGIVKALFLIMRYIPFVDVTPLRIYYQSVPNVSRWSCVLSSHIIPGDSIISLLLTNSNWQCTVSITIGLAATEYLLAIRTWCLWHRRRAAGIVIFSMATGSFISIVVLIVQYLLSIKYAPTQFSTQPRCTTNAVEKLFIVYTILLVFEITLLFATIIAGINIRRFGSLGFTKVIVRDGIFYYIYLGGMLSSDFLLYLMMPIQMHSSVNR</sequence>
<keyword evidence="1" id="KW-1133">Transmembrane helix</keyword>
<keyword evidence="1" id="KW-0472">Membrane</keyword>
<evidence type="ECO:0000259" key="2">
    <source>
        <dbReference type="Pfam" id="PF20151"/>
    </source>
</evidence>
<evidence type="ECO:0000313" key="3">
    <source>
        <dbReference type="EMBL" id="PFH48722.1"/>
    </source>
</evidence>
<feature type="transmembrane region" description="Helical" evidence="1">
    <location>
        <begin position="188"/>
        <end position="208"/>
    </location>
</feature>
<dbReference type="EMBL" id="KZ302052">
    <property type="protein sequence ID" value="PFH48722.1"/>
    <property type="molecule type" value="Genomic_DNA"/>
</dbReference>
<dbReference type="Pfam" id="PF20151">
    <property type="entry name" value="DUF6533"/>
    <property type="match status" value="1"/>
</dbReference>